<keyword evidence="1" id="KW-0732">Signal</keyword>
<keyword evidence="3" id="KW-1185">Reference proteome</keyword>
<dbReference type="RefSeq" id="XP_067820899.1">
    <property type="nucleotide sequence ID" value="XM_067965347.1"/>
</dbReference>
<sequence length="174" mass="18654">MHFLACVVGTASLVAAVSAVQPSIKYYVHVVADGEDCDYLDDVLPMCASKNFVCRMGPGHEMFAEAPSCIAYDPNNTADNPFLIEESASAPWGVCNPVAELKRRIGDPPVCKRDFTCQCLQGASSSCICAPPDAVDDVNGAARCENETLACAEDKYCHYLKEGGMECGQKPFNS</sequence>
<dbReference type="Proteomes" id="UP000294530">
    <property type="component" value="Unassembled WGS sequence"/>
</dbReference>
<accession>A0A976IH50</accession>
<organism evidence="2 3">
    <name type="scientific">Bremia lactucae</name>
    <name type="common">Lettuce downy mildew</name>
    <dbReference type="NCBI Taxonomy" id="4779"/>
    <lineage>
        <taxon>Eukaryota</taxon>
        <taxon>Sar</taxon>
        <taxon>Stramenopiles</taxon>
        <taxon>Oomycota</taxon>
        <taxon>Peronosporomycetes</taxon>
        <taxon>Peronosporales</taxon>
        <taxon>Peronosporaceae</taxon>
        <taxon>Bremia</taxon>
    </lineage>
</organism>
<feature type="chain" id="PRO_5038076809" evidence="1">
    <location>
        <begin position="20"/>
        <end position="174"/>
    </location>
</feature>
<dbReference type="OrthoDB" id="157293at2759"/>
<protein>
    <submittedName>
        <fullName evidence="2">Uncharacterized protein</fullName>
    </submittedName>
</protein>
<evidence type="ECO:0000313" key="2">
    <source>
        <dbReference type="EMBL" id="TDH71400.1"/>
    </source>
</evidence>
<dbReference type="KEGG" id="blac:94351018"/>
<gene>
    <name evidence="2" type="ORF">CCR75_007286</name>
</gene>
<feature type="signal peptide" evidence="1">
    <location>
        <begin position="1"/>
        <end position="19"/>
    </location>
</feature>
<evidence type="ECO:0000313" key="3">
    <source>
        <dbReference type="Proteomes" id="UP000294530"/>
    </source>
</evidence>
<proteinExistence type="predicted"/>
<evidence type="ECO:0000256" key="1">
    <source>
        <dbReference type="SAM" id="SignalP"/>
    </source>
</evidence>
<comment type="caution">
    <text evidence="2">The sequence shown here is derived from an EMBL/GenBank/DDBJ whole genome shotgun (WGS) entry which is preliminary data.</text>
</comment>
<dbReference type="AlphaFoldDB" id="A0A976IH50"/>
<dbReference type="EMBL" id="SHOA02000004">
    <property type="protein sequence ID" value="TDH71400.1"/>
    <property type="molecule type" value="Genomic_DNA"/>
</dbReference>
<dbReference type="GeneID" id="94351018"/>
<reference evidence="2 3" key="1">
    <citation type="journal article" date="2021" name="Genome Biol.">
        <title>AFLAP: assembly-free linkage analysis pipeline using k-mers from genome sequencing data.</title>
        <authorList>
            <person name="Fletcher K."/>
            <person name="Zhang L."/>
            <person name="Gil J."/>
            <person name="Han R."/>
            <person name="Cavanaugh K."/>
            <person name="Michelmore R."/>
        </authorList>
    </citation>
    <scope>NUCLEOTIDE SEQUENCE [LARGE SCALE GENOMIC DNA]</scope>
    <source>
        <strain evidence="2 3">SF5</strain>
    </source>
</reference>
<name>A0A976IH50_BRELC</name>